<sequence length="132" mass="15100">MTPSYLLFRPPSPSEEVFDEEKSKLLAKLLKCDCVVDLVLANEPIEDSVKEYFTGPADNGEGVKTHQRPREVERCAKRRKNQTRAQPRQTEELRVDFHAVLSPCVSWTKSWRLSDALHLGPSRVPGHSRTWS</sequence>
<feature type="non-terminal residue" evidence="2">
    <location>
        <position position="1"/>
    </location>
</feature>
<evidence type="ECO:0000256" key="1">
    <source>
        <dbReference type="SAM" id="MobiDB-lite"/>
    </source>
</evidence>
<comment type="caution">
    <text evidence="2">The sequence shown here is derived from an EMBL/GenBank/DDBJ whole genome shotgun (WGS) entry which is preliminary data.</text>
</comment>
<protein>
    <submittedName>
        <fullName evidence="2">Uncharacterized protein</fullName>
    </submittedName>
</protein>
<gene>
    <name evidence="2" type="ORF">JZ751_015085</name>
</gene>
<organism evidence="2 3">
    <name type="scientific">Albula glossodonta</name>
    <name type="common">roundjaw bonefish</name>
    <dbReference type="NCBI Taxonomy" id="121402"/>
    <lineage>
        <taxon>Eukaryota</taxon>
        <taxon>Metazoa</taxon>
        <taxon>Chordata</taxon>
        <taxon>Craniata</taxon>
        <taxon>Vertebrata</taxon>
        <taxon>Euteleostomi</taxon>
        <taxon>Actinopterygii</taxon>
        <taxon>Neopterygii</taxon>
        <taxon>Teleostei</taxon>
        <taxon>Albuliformes</taxon>
        <taxon>Albulidae</taxon>
        <taxon>Albula</taxon>
    </lineage>
</organism>
<proteinExistence type="predicted"/>
<evidence type="ECO:0000313" key="2">
    <source>
        <dbReference type="EMBL" id="KAG9342869.1"/>
    </source>
</evidence>
<evidence type="ECO:0000313" key="3">
    <source>
        <dbReference type="Proteomes" id="UP000824540"/>
    </source>
</evidence>
<keyword evidence="3" id="KW-1185">Reference proteome</keyword>
<feature type="compositionally biased region" description="Basic and acidic residues" evidence="1">
    <location>
        <begin position="61"/>
        <end position="71"/>
    </location>
</feature>
<name>A0A8T2NRL6_9TELE</name>
<dbReference type="EMBL" id="JAFBMS010000025">
    <property type="protein sequence ID" value="KAG9342869.1"/>
    <property type="molecule type" value="Genomic_DNA"/>
</dbReference>
<accession>A0A8T2NRL6</accession>
<feature type="region of interest" description="Disordered" evidence="1">
    <location>
        <begin position="52"/>
        <end position="71"/>
    </location>
</feature>
<reference evidence="2" key="1">
    <citation type="thesis" date="2021" institute="BYU ScholarsArchive" country="Provo, UT, USA">
        <title>Applications of and Algorithms for Genome Assembly and Genomic Analyses with an Emphasis on Marine Teleosts.</title>
        <authorList>
            <person name="Pickett B.D."/>
        </authorList>
    </citation>
    <scope>NUCLEOTIDE SEQUENCE</scope>
    <source>
        <strain evidence="2">HI-2016</strain>
    </source>
</reference>
<dbReference type="Proteomes" id="UP000824540">
    <property type="component" value="Unassembled WGS sequence"/>
</dbReference>
<dbReference type="AlphaFoldDB" id="A0A8T2NRL6"/>